<protein>
    <submittedName>
        <fullName evidence="2">Uncharacterized protein</fullName>
    </submittedName>
</protein>
<dbReference type="AlphaFoldDB" id="A0AAU3ICN8"/>
<organism evidence="2">
    <name type="scientific">Streptomyces sp. NBC_01393</name>
    <dbReference type="NCBI Taxonomy" id="2903851"/>
    <lineage>
        <taxon>Bacteria</taxon>
        <taxon>Bacillati</taxon>
        <taxon>Actinomycetota</taxon>
        <taxon>Actinomycetes</taxon>
        <taxon>Kitasatosporales</taxon>
        <taxon>Streptomycetaceae</taxon>
        <taxon>Streptomyces</taxon>
    </lineage>
</organism>
<sequence>MSSSPVFQQRSDAGHAGDHWRELVLAKSGLDEFVQLVDLLVESEQLQRQVADHAGDRGLAGKLGVMSFRGIDSGGSQVFRAAGPAVAQPRRQPPAAESP</sequence>
<name>A0AAU3ICN8_9ACTN</name>
<evidence type="ECO:0000313" key="2">
    <source>
        <dbReference type="EMBL" id="WTZ12911.1"/>
    </source>
</evidence>
<dbReference type="EMBL" id="CP109546">
    <property type="protein sequence ID" value="WTZ12911.1"/>
    <property type="molecule type" value="Genomic_DNA"/>
</dbReference>
<proteinExistence type="predicted"/>
<feature type="region of interest" description="Disordered" evidence="1">
    <location>
        <begin position="80"/>
        <end position="99"/>
    </location>
</feature>
<gene>
    <name evidence="2" type="ORF">OG699_36085</name>
</gene>
<evidence type="ECO:0000256" key="1">
    <source>
        <dbReference type="SAM" id="MobiDB-lite"/>
    </source>
</evidence>
<reference evidence="2" key="1">
    <citation type="submission" date="2022-10" db="EMBL/GenBank/DDBJ databases">
        <title>The complete genomes of actinobacterial strains from the NBC collection.</title>
        <authorList>
            <person name="Joergensen T.S."/>
            <person name="Alvarez Arevalo M."/>
            <person name="Sterndorff E.B."/>
            <person name="Faurdal D."/>
            <person name="Vuksanovic O."/>
            <person name="Mourched A.-S."/>
            <person name="Charusanti P."/>
            <person name="Shaw S."/>
            <person name="Blin K."/>
            <person name="Weber T."/>
        </authorList>
    </citation>
    <scope>NUCLEOTIDE SEQUENCE</scope>
    <source>
        <strain evidence="2">NBC_01393</strain>
    </source>
</reference>
<accession>A0AAU3ICN8</accession>